<organism evidence="2 3">
    <name type="scientific">Candidatus Abawacabacteria bacterium RIFCSPHIGHO2_01_FULL_46_8</name>
    <dbReference type="NCBI Taxonomy" id="1817815"/>
    <lineage>
        <taxon>Bacteria</taxon>
        <taxon>Candidatus Abawacaibacteriota</taxon>
    </lineage>
</organism>
<evidence type="ECO:0000259" key="1">
    <source>
        <dbReference type="PROSITE" id="PS51462"/>
    </source>
</evidence>
<accession>A0A1F4XM56</accession>
<gene>
    <name evidence="2" type="ORF">A2788_02690</name>
</gene>
<dbReference type="Proteomes" id="UP000177521">
    <property type="component" value="Unassembled WGS sequence"/>
</dbReference>
<name>A0A1F4XM56_9BACT</name>
<dbReference type="SUPFAM" id="SSF55811">
    <property type="entry name" value="Nudix"/>
    <property type="match status" value="1"/>
</dbReference>
<comment type="caution">
    <text evidence="2">The sequence shown here is derived from an EMBL/GenBank/DDBJ whole genome shotgun (WGS) entry which is preliminary data.</text>
</comment>
<proteinExistence type="predicted"/>
<reference evidence="2 3" key="1">
    <citation type="journal article" date="2016" name="Nat. Commun.">
        <title>Thousands of microbial genomes shed light on interconnected biogeochemical processes in an aquifer system.</title>
        <authorList>
            <person name="Anantharaman K."/>
            <person name="Brown C.T."/>
            <person name="Hug L.A."/>
            <person name="Sharon I."/>
            <person name="Castelle C.J."/>
            <person name="Probst A.J."/>
            <person name="Thomas B.C."/>
            <person name="Singh A."/>
            <person name="Wilkins M.J."/>
            <person name="Karaoz U."/>
            <person name="Brodie E.L."/>
            <person name="Williams K.H."/>
            <person name="Hubbard S.S."/>
            <person name="Banfield J.F."/>
        </authorList>
    </citation>
    <scope>NUCLEOTIDE SEQUENCE [LARGE SCALE GENOMIC DNA]</scope>
</reference>
<dbReference type="Gene3D" id="3.90.79.10">
    <property type="entry name" value="Nucleoside Triphosphate Pyrophosphohydrolase"/>
    <property type="match status" value="1"/>
</dbReference>
<dbReference type="InterPro" id="IPR015797">
    <property type="entry name" value="NUDIX_hydrolase-like_dom_sf"/>
</dbReference>
<protein>
    <recommendedName>
        <fullName evidence="1">Nudix hydrolase domain-containing protein</fullName>
    </recommendedName>
</protein>
<evidence type="ECO:0000313" key="3">
    <source>
        <dbReference type="Proteomes" id="UP000177521"/>
    </source>
</evidence>
<evidence type="ECO:0000313" key="2">
    <source>
        <dbReference type="EMBL" id="OGC82684.1"/>
    </source>
</evidence>
<feature type="domain" description="Nudix hydrolase" evidence="1">
    <location>
        <begin position="53"/>
        <end position="197"/>
    </location>
</feature>
<sequence>MAEKEQVLVVKAASIFAHHHWLGMEEEKMAELYALVLQEAFYVDRDQAEGNPSYQQIIPYLLFRVGERYFVTERLPKSGEPRLHGEIAMGLGGHINPCDQEGADDLIMAAAKREFKEEVNYRGNLKQFRLLAILNDESSPVNQDHLGFVYLLEGDSEDIQIAEVDKLRGFFVTLAEMAAYQSRFEAWSRHVFKFIQHHAVTTA</sequence>
<dbReference type="AlphaFoldDB" id="A0A1F4XM56"/>
<dbReference type="PROSITE" id="PS51462">
    <property type="entry name" value="NUDIX"/>
    <property type="match status" value="1"/>
</dbReference>
<dbReference type="InterPro" id="IPR000086">
    <property type="entry name" value="NUDIX_hydrolase_dom"/>
</dbReference>
<dbReference type="EMBL" id="MEWS01000012">
    <property type="protein sequence ID" value="OGC82684.1"/>
    <property type="molecule type" value="Genomic_DNA"/>
</dbReference>